<protein>
    <submittedName>
        <fullName evidence="5">Nucleoside monophosphate kinase</fullName>
    </submittedName>
</protein>
<dbReference type="Proteomes" id="UP000593892">
    <property type="component" value="Chromosome"/>
</dbReference>
<dbReference type="GO" id="GO:0005524">
    <property type="term" value="F:ATP binding"/>
    <property type="evidence" value="ECO:0007669"/>
    <property type="project" value="InterPro"/>
</dbReference>
<evidence type="ECO:0000313" key="6">
    <source>
        <dbReference type="Proteomes" id="UP000593892"/>
    </source>
</evidence>
<dbReference type="PANTHER" id="PTHR23359">
    <property type="entry name" value="NUCLEOTIDE KINASE"/>
    <property type="match status" value="1"/>
</dbReference>
<dbReference type="Gene3D" id="3.40.50.300">
    <property type="entry name" value="P-loop containing nucleotide triphosphate hydrolases"/>
    <property type="match status" value="2"/>
</dbReference>
<dbReference type="AlphaFoldDB" id="A0A7S7NRK3"/>
<evidence type="ECO:0000256" key="1">
    <source>
        <dbReference type="ARBA" id="ARBA00022679"/>
    </source>
</evidence>
<dbReference type="GO" id="GO:0009165">
    <property type="term" value="P:nucleotide biosynthetic process"/>
    <property type="evidence" value="ECO:0007669"/>
    <property type="project" value="UniProtKB-KW"/>
</dbReference>
<dbReference type="InterPro" id="IPR000850">
    <property type="entry name" value="Adenylat/UMP-CMP_kin"/>
</dbReference>
<evidence type="ECO:0000313" key="5">
    <source>
        <dbReference type="EMBL" id="QOY88520.1"/>
    </source>
</evidence>
<organism evidence="5 6">
    <name type="scientific">Paludibaculum fermentans</name>
    <dbReference type="NCBI Taxonomy" id="1473598"/>
    <lineage>
        <taxon>Bacteria</taxon>
        <taxon>Pseudomonadati</taxon>
        <taxon>Acidobacteriota</taxon>
        <taxon>Terriglobia</taxon>
        <taxon>Bryobacterales</taxon>
        <taxon>Bryobacteraceae</taxon>
        <taxon>Paludibaculum</taxon>
    </lineage>
</organism>
<dbReference type="CDD" id="cd01428">
    <property type="entry name" value="ADK"/>
    <property type="match status" value="1"/>
</dbReference>
<dbReference type="Pfam" id="PF00406">
    <property type="entry name" value="ADK"/>
    <property type="match status" value="1"/>
</dbReference>
<keyword evidence="2" id="KW-0545">Nucleotide biosynthesis</keyword>
<gene>
    <name evidence="5" type="ORF">IRI77_00715</name>
</gene>
<keyword evidence="3" id="KW-0547">Nucleotide-binding</keyword>
<dbReference type="GO" id="GO:0019205">
    <property type="term" value="F:nucleobase-containing compound kinase activity"/>
    <property type="evidence" value="ECO:0007669"/>
    <property type="project" value="InterPro"/>
</dbReference>
<evidence type="ECO:0000256" key="3">
    <source>
        <dbReference type="ARBA" id="ARBA00022741"/>
    </source>
</evidence>
<evidence type="ECO:0000256" key="2">
    <source>
        <dbReference type="ARBA" id="ARBA00022727"/>
    </source>
</evidence>
<keyword evidence="6" id="KW-1185">Reference proteome</keyword>
<dbReference type="EMBL" id="CP063849">
    <property type="protein sequence ID" value="QOY88520.1"/>
    <property type="molecule type" value="Genomic_DNA"/>
</dbReference>
<dbReference type="InterPro" id="IPR027417">
    <property type="entry name" value="P-loop_NTPase"/>
</dbReference>
<evidence type="ECO:0000256" key="4">
    <source>
        <dbReference type="ARBA" id="ARBA00022777"/>
    </source>
</evidence>
<reference evidence="5 6" key="1">
    <citation type="submission" date="2020-10" db="EMBL/GenBank/DDBJ databases">
        <title>Complete genome sequence of Paludibaculum fermentans P105T, a facultatively anaerobic acidobacterium capable of dissimilatory Fe(III) reduction.</title>
        <authorList>
            <person name="Dedysh S.N."/>
            <person name="Beletsky A.V."/>
            <person name="Kulichevskaya I.S."/>
            <person name="Mardanov A.V."/>
            <person name="Ravin N.V."/>
        </authorList>
    </citation>
    <scope>NUCLEOTIDE SEQUENCE [LARGE SCALE GENOMIC DNA]</scope>
    <source>
        <strain evidence="5 6">P105</strain>
    </source>
</reference>
<keyword evidence="1" id="KW-0808">Transferase</keyword>
<accession>A0A7S7NRK3</accession>
<proteinExistence type="predicted"/>
<keyword evidence="4 5" id="KW-0418">Kinase</keyword>
<dbReference type="SUPFAM" id="SSF52540">
    <property type="entry name" value="P-loop containing nucleoside triphosphate hydrolases"/>
    <property type="match status" value="1"/>
</dbReference>
<sequence length="168" mass="18535">MLLVMSGLAQTPGKGLVLVLIGPPGSGKTTQAEFLTKKYHLPVLTADSGMSNEQFDVRLKVLNSGKGFIIDGYPATHAQAQHLAVVVKQLNLPSPIIIQLDVPDDVVRQRLAGKEKPEALEKRLSGYHKEMDLIRRYYPQGDIWTVIGTRPPQEVSGTIEMLIQDRKP</sequence>
<name>A0A7S7NRK3_PALFE</name>
<dbReference type="KEGG" id="pfer:IRI77_00715"/>